<keyword evidence="2" id="KW-0472">Membrane</keyword>
<evidence type="ECO:0000313" key="4">
    <source>
        <dbReference type="EMBL" id="MFD2422115.1"/>
    </source>
</evidence>
<reference evidence="5" key="1">
    <citation type="journal article" date="2019" name="Int. J. Syst. Evol. Microbiol.">
        <title>The Global Catalogue of Microorganisms (GCM) 10K type strain sequencing project: providing services to taxonomists for standard genome sequencing and annotation.</title>
        <authorList>
            <consortium name="The Broad Institute Genomics Platform"/>
            <consortium name="The Broad Institute Genome Sequencing Center for Infectious Disease"/>
            <person name="Wu L."/>
            <person name="Ma J."/>
        </authorList>
    </citation>
    <scope>NUCLEOTIDE SEQUENCE [LARGE SCALE GENOMIC DNA]</scope>
    <source>
        <strain evidence="5">CGMCC 4.7645</strain>
    </source>
</reference>
<keyword evidence="2" id="KW-0812">Transmembrane</keyword>
<dbReference type="PANTHER" id="PTHR40763">
    <property type="entry name" value="MEMBRANE PROTEIN-RELATED"/>
    <property type="match status" value="1"/>
</dbReference>
<feature type="compositionally biased region" description="Basic and acidic residues" evidence="1">
    <location>
        <begin position="142"/>
        <end position="170"/>
    </location>
</feature>
<gene>
    <name evidence="4" type="ORF">ACFSXZ_37875</name>
</gene>
<evidence type="ECO:0000259" key="3">
    <source>
        <dbReference type="Pfam" id="PF08044"/>
    </source>
</evidence>
<sequence>MDSPEIRIGDADREQALHALGEHMSHGRLTIDEYGERSAKVTAAKTRGDLGALFTDLPEPHPRFGTGTPTAEQAAPAPATSTQPATWTDRPLNQRAVAAGVPLFWVVAVIIGVTTHFWWIMALPFILTAVGRGLWGHEWEHDRRADRERERDHRRGDREREREHRRDLRDRHRGRP</sequence>
<feature type="region of interest" description="Disordered" evidence="1">
    <location>
        <begin position="142"/>
        <end position="176"/>
    </location>
</feature>
<keyword evidence="5" id="KW-1185">Reference proteome</keyword>
<feature type="transmembrane region" description="Helical" evidence="2">
    <location>
        <begin position="92"/>
        <end position="111"/>
    </location>
</feature>
<dbReference type="PANTHER" id="PTHR40763:SF5">
    <property type="entry name" value="MEMBRANE PROTEIN"/>
    <property type="match status" value="1"/>
</dbReference>
<feature type="domain" description="DUF1707" evidence="3">
    <location>
        <begin position="6"/>
        <end position="58"/>
    </location>
</feature>
<feature type="compositionally biased region" description="Low complexity" evidence="1">
    <location>
        <begin position="65"/>
        <end position="86"/>
    </location>
</feature>
<feature type="region of interest" description="Disordered" evidence="1">
    <location>
        <begin position="57"/>
        <end position="88"/>
    </location>
</feature>
<evidence type="ECO:0000256" key="2">
    <source>
        <dbReference type="SAM" id="Phobius"/>
    </source>
</evidence>
<keyword evidence="2" id="KW-1133">Transmembrane helix</keyword>
<dbReference type="InterPro" id="IPR012551">
    <property type="entry name" value="DUF1707_SHOCT-like"/>
</dbReference>
<dbReference type="Proteomes" id="UP001597417">
    <property type="component" value="Unassembled WGS sequence"/>
</dbReference>
<accession>A0ABW5G4E2</accession>
<protein>
    <submittedName>
        <fullName evidence="4">DUF1707 domain-containing protein</fullName>
    </submittedName>
</protein>
<dbReference type="Pfam" id="PF08044">
    <property type="entry name" value="DUF1707"/>
    <property type="match status" value="1"/>
</dbReference>
<dbReference type="RefSeq" id="WP_378271023.1">
    <property type="nucleotide sequence ID" value="NZ_JBHUKR010000024.1"/>
</dbReference>
<organism evidence="4 5">
    <name type="scientific">Amycolatopsis pigmentata</name>
    <dbReference type="NCBI Taxonomy" id="450801"/>
    <lineage>
        <taxon>Bacteria</taxon>
        <taxon>Bacillati</taxon>
        <taxon>Actinomycetota</taxon>
        <taxon>Actinomycetes</taxon>
        <taxon>Pseudonocardiales</taxon>
        <taxon>Pseudonocardiaceae</taxon>
        <taxon>Amycolatopsis</taxon>
    </lineage>
</organism>
<name>A0ABW5G4E2_9PSEU</name>
<dbReference type="EMBL" id="JBHUKR010000024">
    <property type="protein sequence ID" value="MFD2422115.1"/>
    <property type="molecule type" value="Genomic_DNA"/>
</dbReference>
<evidence type="ECO:0000313" key="5">
    <source>
        <dbReference type="Proteomes" id="UP001597417"/>
    </source>
</evidence>
<comment type="caution">
    <text evidence="4">The sequence shown here is derived from an EMBL/GenBank/DDBJ whole genome shotgun (WGS) entry which is preliminary data.</text>
</comment>
<proteinExistence type="predicted"/>
<evidence type="ECO:0000256" key="1">
    <source>
        <dbReference type="SAM" id="MobiDB-lite"/>
    </source>
</evidence>